<dbReference type="AlphaFoldDB" id="K9WCB4"/>
<evidence type="ECO:0000256" key="2">
    <source>
        <dbReference type="ARBA" id="ARBA00023012"/>
    </source>
</evidence>
<dbReference type="InterPro" id="IPR001789">
    <property type="entry name" value="Sig_transdc_resp-reg_receiver"/>
</dbReference>
<evidence type="ECO:0000313" key="6">
    <source>
        <dbReference type="Proteomes" id="UP000010471"/>
    </source>
</evidence>
<gene>
    <name evidence="5" type="ORF">Mic7113_1577</name>
</gene>
<dbReference type="KEGG" id="mic:Mic7113_1577"/>
<dbReference type="InterPro" id="IPR050595">
    <property type="entry name" value="Bact_response_regulator"/>
</dbReference>
<keyword evidence="5" id="KW-0238">DNA-binding</keyword>
<proteinExistence type="predicted"/>
<dbReference type="PANTHER" id="PTHR44591:SF14">
    <property type="entry name" value="PROTEIN PILG"/>
    <property type="match status" value="1"/>
</dbReference>
<evidence type="ECO:0000256" key="1">
    <source>
        <dbReference type="ARBA" id="ARBA00022553"/>
    </source>
</evidence>
<dbReference type="PROSITE" id="PS50110">
    <property type="entry name" value="RESPONSE_REGULATORY"/>
    <property type="match status" value="1"/>
</dbReference>
<evidence type="ECO:0000313" key="5">
    <source>
        <dbReference type="EMBL" id="AFZ17451.1"/>
    </source>
</evidence>
<dbReference type="GO" id="GO:0003677">
    <property type="term" value="F:DNA binding"/>
    <property type="evidence" value="ECO:0007669"/>
    <property type="project" value="UniProtKB-KW"/>
</dbReference>
<evidence type="ECO:0000256" key="3">
    <source>
        <dbReference type="PROSITE-ProRule" id="PRU00169"/>
    </source>
</evidence>
<dbReference type="eggNOG" id="COG0745">
    <property type="taxonomic scope" value="Bacteria"/>
</dbReference>
<keyword evidence="2" id="KW-0902">Two-component regulatory system</keyword>
<keyword evidence="1 3" id="KW-0597">Phosphoprotein</keyword>
<dbReference type="InterPro" id="IPR011006">
    <property type="entry name" value="CheY-like_superfamily"/>
</dbReference>
<feature type="domain" description="Response regulatory" evidence="4">
    <location>
        <begin position="3"/>
        <end position="119"/>
    </location>
</feature>
<dbReference type="SUPFAM" id="SSF52172">
    <property type="entry name" value="CheY-like"/>
    <property type="match status" value="1"/>
</dbReference>
<protein>
    <submittedName>
        <fullName evidence="5">Response regulator with CheY-like receiver domain and winged-helix DNA-binding domain</fullName>
    </submittedName>
</protein>
<dbReference type="Proteomes" id="UP000010471">
    <property type="component" value="Chromosome"/>
</dbReference>
<dbReference type="OrthoDB" id="457440at2"/>
<evidence type="ECO:0000259" key="4">
    <source>
        <dbReference type="PROSITE" id="PS50110"/>
    </source>
</evidence>
<keyword evidence="6" id="KW-1185">Reference proteome</keyword>
<dbReference type="EMBL" id="CP003630">
    <property type="protein sequence ID" value="AFZ17451.1"/>
    <property type="molecule type" value="Genomic_DNA"/>
</dbReference>
<dbReference type="SMART" id="SM00448">
    <property type="entry name" value="REC"/>
    <property type="match status" value="1"/>
</dbReference>
<dbReference type="HOGENOM" id="CLU_000445_69_17_3"/>
<dbReference type="GO" id="GO:0000160">
    <property type="term" value="P:phosphorelay signal transduction system"/>
    <property type="evidence" value="ECO:0007669"/>
    <property type="project" value="UniProtKB-KW"/>
</dbReference>
<reference evidence="5 6" key="1">
    <citation type="submission" date="2012-06" db="EMBL/GenBank/DDBJ databases">
        <title>Finished chromosome of genome of Microcoleus sp. PCC 7113.</title>
        <authorList>
            <consortium name="US DOE Joint Genome Institute"/>
            <person name="Gugger M."/>
            <person name="Coursin T."/>
            <person name="Rippka R."/>
            <person name="Tandeau De Marsac N."/>
            <person name="Huntemann M."/>
            <person name="Wei C.-L."/>
            <person name="Han J."/>
            <person name="Detter J.C."/>
            <person name="Han C."/>
            <person name="Tapia R."/>
            <person name="Chen A."/>
            <person name="Kyrpides N."/>
            <person name="Mavromatis K."/>
            <person name="Markowitz V."/>
            <person name="Szeto E."/>
            <person name="Ivanova N."/>
            <person name="Pagani I."/>
            <person name="Pati A."/>
            <person name="Goodwin L."/>
            <person name="Nordberg H.P."/>
            <person name="Cantor M.N."/>
            <person name="Hua S.X."/>
            <person name="Woyke T."/>
            <person name="Kerfeld C.A."/>
        </authorList>
    </citation>
    <scope>NUCLEOTIDE SEQUENCE [LARGE SCALE GENOMIC DNA]</scope>
    <source>
        <strain evidence="5 6">PCC 7113</strain>
    </source>
</reference>
<dbReference type="STRING" id="1173027.Mic7113_1577"/>
<dbReference type="PANTHER" id="PTHR44591">
    <property type="entry name" value="STRESS RESPONSE REGULATOR PROTEIN 1"/>
    <property type="match status" value="1"/>
</dbReference>
<sequence>MSKVLLVEDNPAQSELMESYLREGGHTVIRLNNAKEALNKAIEHKPDVIVTDVVMPGMSGFELCRRIKNNPLTTKIPIVICSSKDQEIDRLWGMKQGADAYLTKPFSREQLVRAVNLAVV</sequence>
<name>K9WCB4_9CYAN</name>
<dbReference type="RefSeq" id="WP_015181607.1">
    <property type="nucleotide sequence ID" value="NC_019738.1"/>
</dbReference>
<feature type="modified residue" description="4-aspartylphosphate" evidence="3">
    <location>
        <position position="52"/>
    </location>
</feature>
<dbReference type="Pfam" id="PF00072">
    <property type="entry name" value="Response_reg"/>
    <property type="match status" value="1"/>
</dbReference>
<dbReference type="Gene3D" id="3.40.50.2300">
    <property type="match status" value="1"/>
</dbReference>
<accession>K9WCB4</accession>
<organism evidence="5 6">
    <name type="scientific">Allocoleopsis franciscana PCC 7113</name>
    <dbReference type="NCBI Taxonomy" id="1173027"/>
    <lineage>
        <taxon>Bacteria</taxon>
        <taxon>Bacillati</taxon>
        <taxon>Cyanobacteriota</taxon>
        <taxon>Cyanophyceae</taxon>
        <taxon>Coleofasciculales</taxon>
        <taxon>Coleofasciculaceae</taxon>
        <taxon>Allocoleopsis</taxon>
        <taxon>Allocoleopsis franciscana</taxon>
    </lineage>
</organism>